<feature type="transmembrane region" description="Helical" evidence="1">
    <location>
        <begin position="80"/>
        <end position="103"/>
    </location>
</feature>
<name>A0ABM7JNZ9_MYCNT</name>
<keyword evidence="1" id="KW-0812">Transmembrane</keyword>
<feature type="transmembrane region" description="Helical" evidence="1">
    <location>
        <begin position="115"/>
        <end position="136"/>
    </location>
</feature>
<evidence type="ECO:0000256" key="1">
    <source>
        <dbReference type="SAM" id="Phobius"/>
    </source>
</evidence>
<feature type="transmembrane region" description="Helical" evidence="1">
    <location>
        <begin position="16"/>
        <end position="34"/>
    </location>
</feature>
<gene>
    <name evidence="2" type="ORF">MMAN_14200</name>
</gene>
<keyword evidence="1" id="KW-0472">Membrane</keyword>
<keyword evidence="1" id="KW-1133">Transmembrane helix</keyword>
<organism evidence="2 3">
    <name type="scientific">Mycobacterium mantenii</name>
    <dbReference type="NCBI Taxonomy" id="560555"/>
    <lineage>
        <taxon>Bacteria</taxon>
        <taxon>Bacillati</taxon>
        <taxon>Actinomycetota</taxon>
        <taxon>Actinomycetes</taxon>
        <taxon>Mycobacteriales</taxon>
        <taxon>Mycobacteriaceae</taxon>
        <taxon>Mycobacterium</taxon>
        <taxon>Mycobacterium avium complex (MAC)</taxon>
    </lineage>
</organism>
<reference evidence="2 3" key="1">
    <citation type="journal article" date="2019" name="Emerg. Microbes Infect.">
        <title>Comprehensive subspecies identification of 175 nontuberculous mycobacteria species based on 7547 genomic profiles.</title>
        <authorList>
            <person name="Matsumoto Y."/>
            <person name="Kinjo T."/>
            <person name="Motooka D."/>
            <person name="Nabeya D."/>
            <person name="Jung N."/>
            <person name="Uechi K."/>
            <person name="Horii T."/>
            <person name="Iida T."/>
            <person name="Fujita J."/>
            <person name="Nakamura S."/>
        </authorList>
    </citation>
    <scope>NUCLEOTIDE SEQUENCE [LARGE SCALE GENOMIC DNA]</scope>
    <source>
        <strain evidence="2 3">JCM 18113</strain>
    </source>
</reference>
<dbReference type="Proteomes" id="UP000465812">
    <property type="component" value="Chromosome"/>
</dbReference>
<accession>A0ABM7JNZ9</accession>
<proteinExistence type="predicted"/>
<keyword evidence="3" id="KW-1185">Reference proteome</keyword>
<protein>
    <submittedName>
        <fullName evidence="2">Uncharacterized protein</fullName>
    </submittedName>
</protein>
<sequence length="158" mass="17119">MGTTTTTEQPELRTRMFARVLGPFFVIFAVTTVARASDMRRLLSDFEANSALPWVTASFLLLVALAIVGLHQYWRGAAAIIVSVVGWVFALRAIFLMAFPHAFMGAADAAMRMTALWVSATVFLGLVGLYLTYVGWKPVPAPPSTQARASSPDVPRAA</sequence>
<evidence type="ECO:0000313" key="2">
    <source>
        <dbReference type="EMBL" id="BBY37286.1"/>
    </source>
</evidence>
<dbReference type="EMBL" id="AP022590">
    <property type="protein sequence ID" value="BBY37286.1"/>
    <property type="molecule type" value="Genomic_DNA"/>
</dbReference>
<feature type="transmembrane region" description="Helical" evidence="1">
    <location>
        <begin position="54"/>
        <end position="74"/>
    </location>
</feature>
<evidence type="ECO:0000313" key="3">
    <source>
        <dbReference type="Proteomes" id="UP000465812"/>
    </source>
</evidence>